<feature type="transmembrane region" description="Helical" evidence="6">
    <location>
        <begin position="6"/>
        <end position="28"/>
    </location>
</feature>
<reference evidence="7 8" key="1">
    <citation type="submission" date="2024-10" db="EMBL/GenBank/DDBJ databases">
        <authorList>
            <person name="Topkara A.R."/>
            <person name="Saygin H."/>
        </authorList>
    </citation>
    <scope>NUCLEOTIDE SEQUENCE [LARGE SCALE GENOMIC DNA]</scope>
    <source>
        <strain evidence="7 8">M3C6</strain>
    </source>
</reference>
<dbReference type="PIRSF" id="PIRSF006324">
    <property type="entry name" value="LeuE"/>
    <property type="match status" value="1"/>
</dbReference>
<evidence type="ECO:0000256" key="6">
    <source>
        <dbReference type="SAM" id="Phobius"/>
    </source>
</evidence>
<dbReference type="PANTHER" id="PTHR30086:SF20">
    <property type="entry name" value="ARGININE EXPORTER PROTEIN ARGO-RELATED"/>
    <property type="match status" value="1"/>
</dbReference>
<dbReference type="PANTHER" id="PTHR30086">
    <property type="entry name" value="ARGININE EXPORTER PROTEIN ARGO"/>
    <property type="match status" value="1"/>
</dbReference>
<organism evidence="7 8">
    <name type="scientific">Nonomuraea marmarensis</name>
    <dbReference type="NCBI Taxonomy" id="3351344"/>
    <lineage>
        <taxon>Bacteria</taxon>
        <taxon>Bacillati</taxon>
        <taxon>Actinomycetota</taxon>
        <taxon>Actinomycetes</taxon>
        <taxon>Streptosporangiales</taxon>
        <taxon>Streptosporangiaceae</taxon>
        <taxon>Nonomuraea</taxon>
    </lineage>
</organism>
<evidence type="ECO:0000256" key="5">
    <source>
        <dbReference type="ARBA" id="ARBA00023136"/>
    </source>
</evidence>
<feature type="transmembrane region" description="Helical" evidence="6">
    <location>
        <begin position="154"/>
        <end position="179"/>
    </location>
</feature>
<keyword evidence="4 6" id="KW-1133">Transmembrane helix</keyword>
<comment type="subcellular location">
    <subcellularLocation>
        <location evidence="1">Cell membrane</location>
        <topology evidence="1">Multi-pass membrane protein</topology>
    </subcellularLocation>
</comment>
<dbReference type="RefSeq" id="WP_393177591.1">
    <property type="nucleotide sequence ID" value="NZ_JBICRM010000070.1"/>
</dbReference>
<comment type="caution">
    <text evidence="7">The sequence shown here is derived from an EMBL/GenBank/DDBJ whole genome shotgun (WGS) entry which is preliminary data.</text>
</comment>
<dbReference type="Proteomes" id="UP001603978">
    <property type="component" value="Unassembled WGS sequence"/>
</dbReference>
<evidence type="ECO:0000256" key="4">
    <source>
        <dbReference type="ARBA" id="ARBA00022989"/>
    </source>
</evidence>
<dbReference type="EMBL" id="JBICRM010000070">
    <property type="protein sequence ID" value="MFG1711119.1"/>
    <property type="molecule type" value="Genomic_DNA"/>
</dbReference>
<sequence length="210" mass="22032">MTIAHLMSFIGLCLMITITPGLDTAAVVRNTLMSTRSAGMLTALGCAAGLFVHATLVALGLAELLLRSAILFEFVKFAGAMVLVGLGARSLWRAWRIGVGNNVLTTLPRSKRSSMPFLQGLLTNLTNPKAALFFLAALPQFLPSGAPSAAVPVALGLAVIAVAFSLTGLGLTVLGVHQIRHLLRSRRARRIQDALLGATLIALGVRVAVE</sequence>
<feature type="transmembrane region" description="Helical" evidence="6">
    <location>
        <begin position="121"/>
        <end position="142"/>
    </location>
</feature>
<gene>
    <name evidence="7" type="ORF">ACFLIM_48990</name>
</gene>
<evidence type="ECO:0000256" key="1">
    <source>
        <dbReference type="ARBA" id="ARBA00004651"/>
    </source>
</evidence>
<proteinExistence type="predicted"/>
<keyword evidence="2" id="KW-1003">Cell membrane</keyword>
<protein>
    <submittedName>
        <fullName evidence="7">LysE family translocator</fullName>
    </submittedName>
</protein>
<keyword evidence="3 6" id="KW-0812">Transmembrane</keyword>
<evidence type="ECO:0000256" key="2">
    <source>
        <dbReference type="ARBA" id="ARBA00022475"/>
    </source>
</evidence>
<dbReference type="Pfam" id="PF01810">
    <property type="entry name" value="LysE"/>
    <property type="match status" value="1"/>
</dbReference>
<feature type="transmembrane region" description="Helical" evidence="6">
    <location>
        <begin position="68"/>
        <end position="88"/>
    </location>
</feature>
<evidence type="ECO:0000313" key="7">
    <source>
        <dbReference type="EMBL" id="MFG1711119.1"/>
    </source>
</evidence>
<dbReference type="InterPro" id="IPR001123">
    <property type="entry name" value="LeuE-type"/>
</dbReference>
<evidence type="ECO:0000313" key="8">
    <source>
        <dbReference type="Proteomes" id="UP001603978"/>
    </source>
</evidence>
<keyword evidence="5 6" id="KW-0472">Membrane</keyword>
<accession>A0ABW7AVN6</accession>
<name>A0ABW7AVN6_9ACTN</name>
<feature type="transmembrane region" description="Helical" evidence="6">
    <location>
        <begin position="40"/>
        <end position="62"/>
    </location>
</feature>
<evidence type="ECO:0000256" key="3">
    <source>
        <dbReference type="ARBA" id="ARBA00022692"/>
    </source>
</evidence>
<keyword evidence="8" id="KW-1185">Reference proteome</keyword>